<evidence type="ECO:0000256" key="2">
    <source>
        <dbReference type="ARBA" id="ARBA00007317"/>
    </source>
</evidence>
<dbReference type="Pfam" id="PF02817">
    <property type="entry name" value="E3_binding"/>
    <property type="match status" value="1"/>
</dbReference>
<dbReference type="InterPro" id="IPR029058">
    <property type="entry name" value="AB_hydrolase_fold"/>
</dbReference>
<dbReference type="InterPro" id="IPR004167">
    <property type="entry name" value="PSBD"/>
</dbReference>
<sequence length="423" mass="43427">MSGEITLAGGAGEYMESATVVSWSAKLGDPVKAGEVVVVVETAKAATEIEAERDGVLAEILAPEGAEVGIGAVLGRIADSLPASAPQAVTMVEAAMPAPATLEMPAIVVSGEAGRRISISPLARRLARQARLDPAGLTGSGPGGRIKSRDVERALRERVPVTAAAIATPARSVFAMPTALTVPLVLIHGFGANTAAWNTLRPHLDGGRQVLAPELPGHGRTAALSKPSLDGLAEAVLAQIEASGATECDLVGHSLGGAVAAVLSGNLSVRVRSLTLIAPAGLGPEIDGAFLAGFLAARTPEGLQPWLDRLVGDAATLPRGYAQAVLRERERFGVGAAQADVAQTLFPDSTQTIRIAGDLQRFSGPLKVLWGRSDRIIPQAHQNELPGHVACHSLEGVGHMPHVEAGALVARLVMQCVRSAAVA</sequence>
<name>A0ABU3SDU0_9HYPH</name>
<dbReference type="RefSeq" id="WP_316020685.1">
    <property type="nucleotide sequence ID" value="NZ_JAWDID010000053.1"/>
</dbReference>
<organism evidence="6 7">
    <name type="scientific">Bosea rubneri</name>
    <dbReference type="NCBI Taxonomy" id="3075434"/>
    <lineage>
        <taxon>Bacteria</taxon>
        <taxon>Pseudomonadati</taxon>
        <taxon>Pseudomonadota</taxon>
        <taxon>Alphaproteobacteria</taxon>
        <taxon>Hyphomicrobiales</taxon>
        <taxon>Boseaceae</taxon>
        <taxon>Bosea</taxon>
    </lineage>
</organism>
<protein>
    <submittedName>
        <fullName evidence="6">Acetoin dehydrogenase dihydrolipoyllysine-residue acetyltransferase subunit</fullName>
        <ecNumber evidence="6">2.3.1.12</ecNumber>
    </submittedName>
</protein>
<dbReference type="GO" id="GO:0004742">
    <property type="term" value="F:dihydrolipoyllysine-residue acetyltransferase activity"/>
    <property type="evidence" value="ECO:0007669"/>
    <property type="project" value="UniProtKB-EC"/>
</dbReference>
<evidence type="ECO:0000256" key="1">
    <source>
        <dbReference type="ARBA" id="ARBA00001938"/>
    </source>
</evidence>
<dbReference type="EMBL" id="JAWDID010000053">
    <property type="protein sequence ID" value="MDU0342934.1"/>
    <property type="molecule type" value="Genomic_DNA"/>
</dbReference>
<dbReference type="InterPro" id="IPR011053">
    <property type="entry name" value="Single_hybrid_motif"/>
</dbReference>
<feature type="domain" description="Lipoyl-binding" evidence="4">
    <location>
        <begin position="2"/>
        <end position="78"/>
    </location>
</feature>
<dbReference type="EC" id="2.3.1.12" evidence="6"/>
<dbReference type="Proteomes" id="UP001254257">
    <property type="component" value="Unassembled WGS sequence"/>
</dbReference>
<evidence type="ECO:0000313" key="7">
    <source>
        <dbReference type="Proteomes" id="UP001254257"/>
    </source>
</evidence>
<keyword evidence="3" id="KW-0450">Lipoyl</keyword>
<dbReference type="SUPFAM" id="SSF53474">
    <property type="entry name" value="alpha/beta-Hydrolases"/>
    <property type="match status" value="1"/>
</dbReference>
<comment type="cofactor">
    <cofactor evidence="1">
        <name>(R)-lipoate</name>
        <dbReference type="ChEBI" id="CHEBI:83088"/>
    </cofactor>
</comment>
<evidence type="ECO:0000313" key="6">
    <source>
        <dbReference type="EMBL" id="MDU0342934.1"/>
    </source>
</evidence>
<accession>A0ABU3SDU0</accession>
<dbReference type="PRINTS" id="PR00111">
    <property type="entry name" value="ABHYDROLASE"/>
</dbReference>
<keyword evidence="6" id="KW-0808">Transferase</keyword>
<dbReference type="InterPro" id="IPR000073">
    <property type="entry name" value="AB_hydrolase_1"/>
</dbReference>
<dbReference type="InterPro" id="IPR000089">
    <property type="entry name" value="Biotin_lipoyl"/>
</dbReference>
<dbReference type="PROSITE" id="PS51826">
    <property type="entry name" value="PSBD"/>
    <property type="match status" value="1"/>
</dbReference>
<dbReference type="InterPro" id="IPR036625">
    <property type="entry name" value="E3-bd_dom_sf"/>
</dbReference>
<comment type="caution">
    <text evidence="6">The sequence shown here is derived from an EMBL/GenBank/DDBJ whole genome shotgun (WGS) entry which is preliminary data.</text>
</comment>
<dbReference type="PANTHER" id="PTHR23151">
    <property type="entry name" value="DIHYDROLIPOAMIDE ACETYL/SUCCINYL-TRANSFERASE-RELATED"/>
    <property type="match status" value="1"/>
</dbReference>
<dbReference type="Gene3D" id="4.10.320.10">
    <property type="entry name" value="E3-binding domain"/>
    <property type="match status" value="1"/>
</dbReference>
<dbReference type="SUPFAM" id="SSF51230">
    <property type="entry name" value="Single hybrid motif"/>
    <property type="match status" value="1"/>
</dbReference>
<proteinExistence type="inferred from homology"/>
<gene>
    <name evidence="6" type="ORF">RKE40_23810</name>
</gene>
<dbReference type="Gene3D" id="2.40.50.100">
    <property type="match status" value="1"/>
</dbReference>
<keyword evidence="7" id="KW-1185">Reference proteome</keyword>
<dbReference type="CDD" id="cd06849">
    <property type="entry name" value="lipoyl_domain"/>
    <property type="match status" value="1"/>
</dbReference>
<evidence type="ECO:0000256" key="3">
    <source>
        <dbReference type="ARBA" id="ARBA00022823"/>
    </source>
</evidence>
<dbReference type="InterPro" id="IPR045257">
    <property type="entry name" value="E2/Pdx1"/>
</dbReference>
<dbReference type="NCBIfam" id="NF011457">
    <property type="entry name" value="PRK14875.1"/>
    <property type="match status" value="1"/>
</dbReference>
<dbReference type="Pfam" id="PF12697">
    <property type="entry name" value="Abhydrolase_6"/>
    <property type="match status" value="1"/>
</dbReference>
<dbReference type="PROSITE" id="PS00189">
    <property type="entry name" value="LIPOYL"/>
    <property type="match status" value="1"/>
</dbReference>
<comment type="similarity">
    <text evidence="2">Belongs to the 2-oxoacid dehydrogenase family.</text>
</comment>
<feature type="domain" description="Peripheral subunit-binding (PSBD)" evidence="5">
    <location>
        <begin position="118"/>
        <end position="155"/>
    </location>
</feature>
<evidence type="ECO:0000259" key="4">
    <source>
        <dbReference type="PROSITE" id="PS50968"/>
    </source>
</evidence>
<dbReference type="PROSITE" id="PS50968">
    <property type="entry name" value="BIOTINYL_LIPOYL"/>
    <property type="match status" value="1"/>
</dbReference>
<reference evidence="6 7" key="1">
    <citation type="submission" date="2023-09" db="EMBL/GenBank/DDBJ databases">
        <title>Whole genome shotgun sequencing (WGS) of Bosea sp. ZW T0_25, isolated from stored onions (Allium cepa).</title>
        <authorList>
            <person name="Stoll D.A."/>
            <person name="Huch M."/>
        </authorList>
    </citation>
    <scope>NUCLEOTIDE SEQUENCE [LARGE SCALE GENOMIC DNA]</scope>
    <source>
        <strain evidence="6 7">ZW T0_25</strain>
    </source>
</reference>
<dbReference type="SUPFAM" id="SSF47005">
    <property type="entry name" value="Peripheral subunit-binding domain of 2-oxo acid dehydrogenase complex"/>
    <property type="match status" value="1"/>
</dbReference>
<dbReference type="Pfam" id="PF00364">
    <property type="entry name" value="Biotin_lipoyl"/>
    <property type="match status" value="1"/>
</dbReference>
<evidence type="ECO:0000259" key="5">
    <source>
        <dbReference type="PROSITE" id="PS51826"/>
    </source>
</evidence>
<dbReference type="Gene3D" id="3.40.50.1820">
    <property type="entry name" value="alpha/beta hydrolase"/>
    <property type="match status" value="1"/>
</dbReference>
<keyword evidence="6" id="KW-0012">Acyltransferase</keyword>
<dbReference type="PANTHER" id="PTHR23151:SF90">
    <property type="entry name" value="DIHYDROLIPOYLLYSINE-RESIDUE ACETYLTRANSFERASE COMPONENT OF PYRUVATE DEHYDROGENASE COMPLEX, MITOCHONDRIAL-RELATED"/>
    <property type="match status" value="1"/>
</dbReference>
<dbReference type="InterPro" id="IPR003016">
    <property type="entry name" value="2-oxoA_DH_lipoyl-BS"/>
</dbReference>